<evidence type="ECO:0000259" key="4">
    <source>
        <dbReference type="SMART" id="SM00736"/>
    </source>
</evidence>
<evidence type="ECO:0000313" key="6">
    <source>
        <dbReference type="Proteomes" id="UP001150062"/>
    </source>
</evidence>
<protein>
    <recommendedName>
        <fullName evidence="4">Dystroglycan-type cadherin-like domain-containing protein</fullName>
    </recommendedName>
</protein>
<dbReference type="InterPro" id="IPR013783">
    <property type="entry name" value="Ig-like_fold"/>
</dbReference>
<keyword evidence="2" id="KW-0472">Membrane</keyword>
<dbReference type="EMBL" id="JAOAOG010000143">
    <property type="protein sequence ID" value="KAJ6245689.1"/>
    <property type="molecule type" value="Genomic_DNA"/>
</dbReference>
<dbReference type="InterPro" id="IPR006644">
    <property type="entry name" value="Cadg"/>
</dbReference>
<feature type="domain" description="Dystroglycan-type cadherin-like" evidence="4">
    <location>
        <begin position="763"/>
        <end position="861"/>
    </location>
</feature>
<dbReference type="InterPro" id="IPR015919">
    <property type="entry name" value="Cadherin-like_sf"/>
</dbReference>
<organism evidence="5 6">
    <name type="scientific">Anaeramoeba flamelloides</name>
    <dbReference type="NCBI Taxonomy" id="1746091"/>
    <lineage>
        <taxon>Eukaryota</taxon>
        <taxon>Metamonada</taxon>
        <taxon>Anaeramoebidae</taxon>
        <taxon>Anaeramoeba</taxon>
    </lineage>
</organism>
<feature type="signal peptide" evidence="3">
    <location>
        <begin position="1"/>
        <end position="28"/>
    </location>
</feature>
<feature type="domain" description="Dystroglycan-type cadherin-like" evidence="4">
    <location>
        <begin position="961"/>
        <end position="1063"/>
    </location>
</feature>
<feature type="domain" description="Dystroglycan-type cadherin-like" evidence="4">
    <location>
        <begin position="862"/>
        <end position="960"/>
    </location>
</feature>
<feature type="domain" description="Dystroglycan-type cadherin-like" evidence="4">
    <location>
        <begin position="563"/>
        <end position="662"/>
    </location>
</feature>
<dbReference type="SUPFAM" id="SSF49313">
    <property type="entry name" value="Cadherin-like"/>
    <property type="match status" value="6"/>
</dbReference>
<evidence type="ECO:0000256" key="3">
    <source>
        <dbReference type="SAM" id="SignalP"/>
    </source>
</evidence>
<feature type="domain" description="Dystroglycan-type cadherin-like" evidence="4">
    <location>
        <begin position="463"/>
        <end position="562"/>
    </location>
</feature>
<comment type="caution">
    <text evidence="5">The sequence shown here is derived from an EMBL/GenBank/DDBJ whole genome shotgun (WGS) entry which is preliminary data.</text>
</comment>
<dbReference type="Gene3D" id="2.60.40.10">
    <property type="entry name" value="Immunoglobulins"/>
    <property type="match status" value="6"/>
</dbReference>
<dbReference type="Pfam" id="PF05345">
    <property type="entry name" value="He_PIG"/>
    <property type="match status" value="5"/>
</dbReference>
<keyword evidence="2" id="KW-1133">Transmembrane helix</keyword>
<evidence type="ECO:0000313" key="5">
    <source>
        <dbReference type="EMBL" id="KAJ6245689.1"/>
    </source>
</evidence>
<name>A0ABQ8YM68_9EUKA</name>
<feature type="chain" id="PRO_5046693281" description="Dystroglycan-type cadherin-like domain-containing protein" evidence="3">
    <location>
        <begin position="29"/>
        <end position="1161"/>
    </location>
</feature>
<evidence type="ECO:0000256" key="2">
    <source>
        <dbReference type="SAM" id="Phobius"/>
    </source>
</evidence>
<reference evidence="5" key="1">
    <citation type="submission" date="2022-08" db="EMBL/GenBank/DDBJ databases">
        <title>Novel sulfate-reducing endosymbionts in the free-living metamonad Anaeramoeba.</title>
        <authorList>
            <person name="Jerlstrom-Hultqvist J."/>
            <person name="Cepicka I."/>
            <person name="Gallot-Lavallee L."/>
            <person name="Salas-Leiva D."/>
            <person name="Curtis B.A."/>
            <person name="Zahonova K."/>
            <person name="Pipaliya S."/>
            <person name="Dacks J."/>
            <person name="Roger A.J."/>
        </authorList>
    </citation>
    <scope>NUCLEOTIDE SEQUENCE</scope>
    <source>
        <strain evidence="5">Schooner1</strain>
    </source>
</reference>
<feature type="transmembrane region" description="Helical" evidence="2">
    <location>
        <begin position="1073"/>
        <end position="1092"/>
    </location>
</feature>
<dbReference type="Proteomes" id="UP001150062">
    <property type="component" value="Unassembled WGS sequence"/>
</dbReference>
<accession>A0ABQ8YM68</accession>
<keyword evidence="3" id="KW-0732">Signal</keyword>
<feature type="region of interest" description="Disordered" evidence="1">
    <location>
        <begin position="1141"/>
        <end position="1161"/>
    </location>
</feature>
<feature type="compositionally biased region" description="Low complexity" evidence="1">
    <location>
        <begin position="1141"/>
        <end position="1155"/>
    </location>
</feature>
<proteinExistence type="predicted"/>
<dbReference type="SMART" id="SM00736">
    <property type="entry name" value="CADG"/>
    <property type="match status" value="6"/>
</dbReference>
<feature type="domain" description="Dystroglycan-type cadherin-like" evidence="4">
    <location>
        <begin position="663"/>
        <end position="762"/>
    </location>
</feature>
<keyword evidence="6" id="KW-1185">Reference proteome</keyword>
<gene>
    <name evidence="5" type="ORF">M0813_20109</name>
</gene>
<keyword evidence="2" id="KW-0812">Transmembrane</keyword>
<evidence type="ECO:0000256" key="1">
    <source>
        <dbReference type="SAM" id="MobiDB-lite"/>
    </source>
</evidence>
<sequence>MKSQKQARLLIFLFLINTILFPCTNTNCEPTTIKLNDQTKIERGSVVMKVPDKHCHVDTNGKKFTTFIDGSCIINCPPSIATFSVGDFVVMWQQSSEDSGLKEYYFQVYNGDTFEKITEQSFVKEEPSHFQLTHDAKILRDNTFVVIYSGSMTNDNNTEFGVYVAAYEYQEDQQRTIETKTVFEKLDEFPNNLALTVLSQERFVIVWEISGDNVYKNGIFGQIYDQSLNKESSNFQLANKNQLAQINPKIVSFQDSQNFVLVYQTKYQDGSGWGIFGQIFNSNAEAVVDEFQVNTYYQENQENPSLSIVNENLFTVVWQGYNKEDLTLNNKIYGQIFNNQGDKIGNEFSVNDNKLNPSNGDDQNNPKIASVENGDFIVIWENYFSANSNWGVLGQMFNSDGEKRGDQFRINDQFSTLPQIANMNNYEDSSNYIIIWENCTSEMPYERVLNGQYFDSILNYIPVINKNLTNQYMGTNQYFEYQFDTDSFVDPDQQDILNYESKLVNGDSLPDWLDFNPNNQTFSGFISKDVCNQYLEIEVVAKDQCNSTVSNNFTLEIINQNPIINKNLINQLTNTNQYFEYQFDLDSFVDPDQQDILNYESKLVNGDSLPDWLDFNPNNQTFSGFISKDVCNQYLEIEVVAKDQCNNMVSNNFTLEIINQNPIINKNLISQLTDTNQYFEYQFDLDSFVDPDQQDILNYESKLVNGGSLPDWLNFNPNNRTFSGFISKDDCNKYLDIEVVAKDQCNNMVSNNFTLEIINQNPIINKNLINQVTKKNQYFEYQFDLDSFVDPDDSILTYESTLVNGDSLPDWLKFNENNRTFSGFIPNDLCLQNLQIEIKAKDQCKNMISNDFTLQILNQNPIINKKIPNQLTNTNQYFEYQFDLDSFVDPDNSILTYESTLVNGDNLPDWLKFNENLRTFSGFIPVGLCNRTLEIKIIAKNPCKNHNSTNFSLQITNQKPYIQKKLTNQFANTEKYFEYKFDFDSFIDHENVKLSYEAKLVNDESLPGWLIFNPDSHTFSGVAPMLYNDIVVYDIKLIVFDDCLDNNISTTFSITIKADKVIKDPETDHTTTIVAIVASSIILLVVSVVLYFKCIRKKKKPKTDTEDITLVSASNSQEENDGIFLRVDTYNKANETQKKQLQSDYSSQSQLESSSHNISDI</sequence>